<evidence type="ECO:0000313" key="3">
    <source>
        <dbReference type="EMBL" id="MCV2873002.1"/>
    </source>
</evidence>
<feature type="compositionally biased region" description="Basic and acidic residues" evidence="1">
    <location>
        <begin position="451"/>
        <end position="467"/>
    </location>
</feature>
<reference evidence="3 4" key="1">
    <citation type="submission" date="2022-10" db="EMBL/GenBank/DDBJ databases">
        <title>Defluviimonas sp. nov., isolated from ocean surface sediments.</title>
        <authorList>
            <person name="He W."/>
            <person name="Wang L."/>
            <person name="Zhang D.-F."/>
        </authorList>
    </citation>
    <scope>NUCLEOTIDE SEQUENCE [LARGE SCALE GENOMIC DNA]</scope>
    <source>
        <strain evidence="3 4">WL0050</strain>
    </source>
</reference>
<keyword evidence="4" id="KW-1185">Reference proteome</keyword>
<dbReference type="CDD" id="cd01127">
    <property type="entry name" value="TrwB_TraG_TraD_VirD4"/>
    <property type="match status" value="1"/>
</dbReference>
<evidence type="ECO:0000313" key="4">
    <source>
        <dbReference type="Proteomes" id="UP001652564"/>
    </source>
</evidence>
<dbReference type="PANTHER" id="PTHR30121:SF6">
    <property type="entry name" value="SLR6007 PROTEIN"/>
    <property type="match status" value="1"/>
</dbReference>
<dbReference type="SUPFAM" id="SSF52540">
    <property type="entry name" value="P-loop containing nucleoside triphosphate hydrolases"/>
    <property type="match status" value="1"/>
</dbReference>
<feature type="domain" description="Helicase HerA-like C-terminal" evidence="2">
    <location>
        <begin position="16"/>
        <end position="510"/>
    </location>
</feature>
<evidence type="ECO:0000259" key="2">
    <source>
        <dbReference type="Pfam" id="PF05872"/>
    </source>
</evidence>
<dbReference type="EMBL" id="JAOWKZ010000003">
    <property type="protein sequence ID" value="MCV2873002.1"/>
    <property type="molecule type" value="Genomic_DNA"/>
</dbReference>
<evidence type="ECO:0000256" key="1">
    <source>
        <dbReference type="SAM" id="MobiDB-lite"/>
    </source>
</evidence>
<dbReference type="InterPro" id="IPR033186">
    <property type="entry name" value="HerA_C"/>
</dbReference>
<gene>
    <name evidence="3" type="ORF">OEZ71_11920</name>
</gene>
<accession>A0ABT2ZPD1</accession>
<organism evidence="3 4">
    <name type="scientific">Albidovulum litorale</name>
    <dbReference type="NCBI Taxonomy" id="2984134"/>
    <lineage>
        <taxon>Bacteria</taxon>
        <taxon>Pseudomonadati</taxon>
        <taxon>Pseudomonadota</taxon>
        <taxon>Alphaproteobacteria</taxon>
        <taxon>Rhodobacterales</taxon>
        <taxon>Paracoccaceae</taxon>
        <taxon>Albidovulum</taxon>
    </lineage>
</organism>
<comment type="caution">
    <text evidence="3">The sequence shown here is derived from an EMBL/GenBank/DDBJ whole genome shotgun (WGS) entry which is preliminary data.</text>
</comment>
<feature type="region of interest" description="Disordered" evidence="1">
    <location>
        <begin position="439"/>
        <end position="482"/>
    </location>
</feature>
<dbReference type="InterPro" id="IPR051162">
    <property type="entry name" value="T4SS_component"/>
</dbReference>
<dbReference type="PANTHER" id="PTHR30121">
    <property type="entry name" value="UNCHARACTERIZED PROTEIN YJGR-RELATED"/>
    <property type="match status" value="1"/>
</dbReference>
<dbReference type="InterPro" id="IPR027417">
    <property type="entry name" value="P-loop_NTPase"/>
</dbReference>
<proteinExistence type="predicted"/>
<sequence>MTEAGIFVGGGGEAYATPQELLLKFGNRHGLIAGATGTGKTVTLQILAEGFSAAGVPVFLSDVKSDLAGLAVAGSADAKLHDAFMKRCSTIGYDLQYQSFPVAFWDLFGESGTPIRTTVTEMGPLLLSRLMDLSEAQEGVLNIAFRLADEEGLPLLDLKDLQSMLVWIGQNADEIALRYGNVASATIGAIQRQLLVLENQGGTRLFGEPALELSDMIRTATDGRGQINILAADKLMASPRLYATFLLWLLSELFEELPEVGNPDKPRFVFFFDEAHLLFDDAPKALIDKVEQVARLIRSKGVGVFFITQNPADVPDDVLGQLGNRVQHALRAFTAKDQKELRSAAQNYRPNPRFDTETAIKEVGTGEAVTSFLEAKGVPSVVERTLIRPPASQLGPITPEERRAVIQSSGLGLKYDKVIDRDSAFERLQARAAEAAEAAARAEEEEERLEEEARREKEARRYDDRATGRSTSRRRSSRSDSLATAFGKSLVRQLGTKTGQALVRGILGSLFKSR</sequence>
<protein>
    <submittedName>
        <fullName evidence="3">DUF853 domain-containing protein</fullName>
    </submittedName>
</protein>
<dbReference type="Pfam" id="PF05872">
    <property type="entry name" value="HerA_C"/>
    <property type="match status" value="1"/>
</dbReference>
<name>A0ABT2ZPD1_9RHOB</name>
<dbReference type="Proteomes" id="UP001652564">
    <property type="component" value="Unassembled WGS sequence"/>
</dbReference>
<dbReference type="Gene3D" id="3.40.50.300">
    <property type="entry name" value="P-loop containing nucleotide triphosphate hydrolases"/>
    <property type="match status" value="2"/>
</dbReference>